<gene>
    <name evidence="1" type="ORF">DPEC_G00094820</name>
</gene>
<accession>A0ACC2H262</accession>
<evidence type="ECO:0000313" key="2">
    <source>
        <dbReference type="Proteomes" id="UP001157502"/>
    </source>
</evidence>
<reference evidence="1" key="1">
    <citation type="submission" date="2021-05" db="EMBL/GenBank/DDBJ databases">
        <authorList>
            <person name="Pan Q."/>
            <person name="Jouanno E."/>
            <person name="Zahm M."/>
            <person name="Klopp C."/>
            <person name="Cabau C."/>
            <person name="Louis A."/>
            <person name="Berthelot C."/>
            <person name="Parey E."/>
            <person name="Roest Crollius H."/>
            <person name="Montfort J."/>
            <person name="Robinson-Rechavi M."/>
            <person name="Bouchez O."/>
            <person name="Lampietro C."/>
            <person name="Lopez Roques C."/>
            <person name="Donnadieu C."/>
            <person name="Postlethwait J."/>
            <person name="Bobe J."/>
            <person name="Dillon D."/>
            <person name="Chandos A."/>
            <person name="von Hippel F."/>
            <person name="Guiguen Y."/>
        </authorList>
    </citation>
    <scope>NUCLEOTIDE SEQUENCE</scope>
    <source>
        <strain evidence="1">YG-Jan2019</strain>
    </source>
</reference>
<protein>
    <submittedName>
        <fullName evidence="1">Uncharacterized protein</fullName>
    </submittedName>
</protein>
<comment type="caution">
    <text evidence="1">The sequence shown here is derived from an EMBL/GenBank/DDBJ whole genome shotgun (WGS) entry which is preliminary data.</text>
</comment>
<dbReference type="Proteomes" id="UP001157502">
    <property type="component" value="Chromosome 7"/>
</dbReference>
<proteinExistence type="predicted"/>
<evidence type="ECO:0000313" key="1">
    <source>
        <dbReference type="EMBL" id="KAJ8009755.1"/>
    </source>
</evidence>
<keyword evidence="2" id="KW-1185">Reference proteome</keyword>
<dbReference type="EMBL" id="CM055734">
    <property type="protein sequence ID" value="KAJ8009755.1"/>
    <property type="molecule type" value="Genomic_DNA"/>
</dbReference>
<sequence>MPRERWQGEDYYWDNYEFRRPRQRRLSPSPTGRRYNRSQFNNYEYDGRSYAEVARAARSRMPNPTEQQWAPRGNTRAQFNDNRRGPRRREDRSYPRRRRYDDHQQKERRRPSRDQGDVPEDKGDGSGPIGTHRQISPPVLTRNSRLKPVAYLDLLKPRITWGTSRRSNLQPQ</sequence>
<name>A0ACC2H262_DALPE</name>
<organism evidence="1 2">
    <name type="scientific">Dallia pectoralis</name>
    <name type="common">Alaska blackfish</name>
    <dbReference type="NCBI Taxonomy" id="75939"/>
    <lineage>
        <taxon>Eukaryota</taxon>
        <taxon>Metazoa</taxon>
        <taxon>Chordata</taxon>
        <taxon>Craniata</taxon>
        <taxon>Vertebrata</taxon>
        <taxon>Euteleostomi</taxon>
        <taxon>Actinopterygii</taxon>
        <taxon>Neopterygii</taxon>
        <taxon>Teleostei</taxon>
        <taxon>Protacanthopterygii</taxon>
        <taxon>Esociformes</taxon>
        <taxon>Umbridae</taxon>
        <taxon>Dallia</taxon>
    </lineage>
</organism>